<name>A0A9N9FPK4_9GLOM</name>
<accession>A0A9N9FPK4</accession>
<dbReference type="EMBL" id="CAJVPQ010001427">
    <property type="protein sequence ID" value="CAG8552380.1"/>
    <property type="molecule type" value="Genomic_DNA"/>
</dbReference>
<reference evidence="1" key="1">
    <citation type="submission" date="2021-06" db="EMBL/GenBank/DDBJ databases">
        <authorList>
            <person name="Kallberg Y."/>
            <person name="Tangrot J."/>
            <person name="Rosling A."/>
        </authorList>
    </citation>
    <scope>NUCLEOTIDE SEQUENCE</scope>
    <source>
        <strain evidence="1">UK204</strain>
    </source>
</reference>
<dbReference type="Proteomes" id="UP000789570">
    <property type="component" value="Unassembled WGS sequence"/>
</dbReference>
<evidence type="ECO:0000313" key="1">
    <source>
        <dbReference type="EMBL" id="CAG8552380.1"/>
    </source>
</evidence>
<keyword evidence="2" id="KW-1185">Reference proteome</keyword>
<evidence type="ECO:0000313" key="2">
    <source>
        <dbReference type="Proteomes" id="UP000789570"/>
    </source>
</evidence>
<dbReference type="AlphaFoldDB" id="A0A9N9FPK4"/>
<comment type="caution">
    <text evidence="1">The sequence shown here is derived from an EMBL/GenBank/DDBJ whole genome shotgun (WGS) entry which is preliminary data.</text>
</comment>
<organism evidence="1 2">
    <name type="scientific">Funneliformis caledonium</name>
    <dbReference type="NCBI Taxonomy" id="1117310"/>
    <lineage>
        <taxon>Eukaryota</taxon>
        <taxon>Fungi</taxon>
        <taxon>Fungi incertae sedis</taxon>
        <taxon>Mucoromycota</taxon>
        <taxon>Glomeromycotina</taxon>
        <taxon>Glomeromycetes</taxon>
        <taxon>Glomerales</taxon>
        <taxon>Glomeraceae</taxon>
        <taxon>Funneliformis</taxon>
    </lineage>
</organism>
<sequence>MRKTYTDSKIPKPEFFGGKKSRKPKWFSTLERTNLILCINLKNMKAETQLILGDQGPPLKKIRRSTTSKAEIWVLS</sequence>
<protein>
    <submittedName>
        <fullName evidence="1">12701_t:CDS:1</fullName>
    </submittedName>
</protein>
<proteinExistence type="predicted"/>
<gene>
    <name evidence="1" type="ORF">FCALED_LOCUS6184</name>
</gene>